<comment type="caution">
    <text evidence="2">The sequence shown here is derived from an EMBL/GenBank/DDBJ whole genome shotgun (WGS) entry which is preliminary data.</text>
</comment>
<evidence type="ECO:0000256" key="1">
    <source>
        <dbReference type="SAM" id="Phobius"/>
    </source>
</evidence>
<name>A0AAV4HFB2_9GAST</name>
<accession>A0AAV4HFB2</accession>
<proteinExistence type="predicted"/>
<evidence type="ECO:0000313" key="2">
    <source>
        <dbReference type="EMBL" id="GFR95776.1"/>
    </source>
</evidence>
<keyword evidence="1" id="KW-0812">Transmembrane</keyword>
<evidence type="ECO:0000313" key="3">
    <source>
        <dbReference type="Proteomes" id="UP000762676"/>
    </source>
</evidence>
<dbReference type="AlphaFoldDB" id="A0AAV4HFB2"/>
<protein>
    <submittedName>
        <fullName evidence="2">Uncharacterized protein</fullName>
    </submittedName>
</protein>
<dbReference type="EMBL" id="BMAT01001933">
    <property type="protein sequence ID" value="GFR95776.1"/>
    <property type="molecule type" value="Genomic_DNA"/>
</dbReference>
<gene>
    <name evidence="2" type="ORF">ElyMa_000952500</name>
</gene>
<keyword evidence="1" id="KW-0472">Membrane</keyword>
<sequence length="104" mass="11769">MSTSTNKDESDHPWIFLTVNCTLWLSMLVFVAFPFALVSSLLLLVLRPLVVLTDDRELADLTDFMELSQYMPEMCVENLLGGRDFLKAVSGRRLPPNFNFGTPV</sequence>
<reference evidence="2 3" key="1">
    <citation type="journal article" date="2021" name="Elife">
        <title>Chloroplast acquisition without the gene transfer in kleptoplastic sea slugs, Plakobranchus ocellatus.</title>
        <authorList>
            <person name="Maeda T."/>
            <person name="Takahashi S."/>
            <person name="Yoshida T."/>
            <person name="Shimamura S."/>
            <person name="Takaki Y."/>
            <person name="Nagai Y."/>
            <person name="Toyoda A."/>
            <person name="Suzuki Y."/>
            <person name="Arimoto A."/>
            <person name="Ishii H."/>
            <person name="Satoh N."/>
            <person name="Nishiyama T."/>
            <person name="Hasebe M."/>
            <person name="Maruyama T."/>
            <person name="Minagawa J."/>
            <person name="Obokata J."/>
            <person name="Shigenobu S."/>
        </authorList>
    </citation>
    <scope>NUCLEOTIDE SEQUENCE [LARGE SCALE GENOMIC DNA]</scope>
</reference>
<keyword evidence="3" id="KW-1185">Reference proteome</keyword>
<organism evidence="2 3">
    <name type="scientific">Elysia marginata</name>
    <dbReference type="NCBI Taxonomy" id="1093978"/>
    <lineage>
        <taxon>Eukaryota</taxon>
        <taxon>Metazoa</taxon>
        <taxon>Spiralia</taxon>
        <taxon>Lophotrochozoa</taxon>
        <taxon>Mollusca</taxon>
        <taxon>Gastropoda</taxon>
        <taxon>Heterobranchia</taxon>
        <taxon>Euthyneura</taxon>
        <taxon>Panpulmonata</taxon>
        <taxon>Sacoglossa</taxon>
        <taxon>Placobranchoidea</taxon>
        <taxon>Plakobranchidae</taxon>
        <taxon>Elysia</taxon>
    </lineage>
</organism>
<feature type="transmembrane region" description="Helical" evidence="1">
    <location>
        <begin position="23"/>
        <end position="46"/>
    </location>
</feature>
<dbReference type="Proteomes" id="UP000762676">
    <property type="component" value="Unassembled WGS sequence"/>
</dbReference>
<keyword evidence="1" id="KW-1133">Transmembrane helix</keyword>